<evidence type="ECO:0000256" key="7">
    <source>
        <dbReference type="ARBA" id="ARBA00023136"/>
    </source>
</evidence>
<feature type="domain" description="Flagellar M-ring N-terminal" evidence="11">
    <location>
        <begin position="40"/>
        <end position="215"/>
    </location>
</feature>
<feature type="transmembrane region" description="Helical" evidence="10">
    <location>
        <begin position="21"/>
        <end position="39"/>
    </location>
</feature>
<evidence type="ECO:0000256" key="6">
    <source>
        <dbReference type="ARBA" id="ARBA00022989"/>
    </source>
</evidence>
<dbReference type="Proteomes" id="UP001290861">
    <property type="component" value="Unassembled WGS sequence"/>
</dbReference>
<feature type="domain" description="Flagellar M-ring C-terminal" evidence="12">
    <location>
        <begin position="249"/>
        <end position="405"/>
    </location>
</feature>
<evidence type="ECO:0000256" key="9">
    <source>
        <dbReference type="PIRNR" id="PIRNR004862"/>
    </source>
</evidence>
<dbReference type="PRINTS" id="PR01009">
    <property type="entry name" value="FLGMRINGFLIF"/>
</dbReference>
<keyword evidence="13" id="KW-0282">Flagellum</keyword>
<keyword evidence="8 9" id="KW-0975">Bacterial flagellum</keyword>
<evidence type="ECO:0000256" key="3">
    <source>
        <dbReference type="ARBA" id="ARBA00007971"/>
    </source>
</evidence>
<evidence type="ECO:0000256" key="1">
    <source>
        <dbReference type="ARBA" id="ARBA00004117"/>
    </source>
</evidence>
<dbReference type="Gene3D" id="3.30.300.30">
    <property type="match status" value="1"/>
</dbReference>
<accession>A0ABU5MSV5</accession>
<evidence type="ECO:0000256" key="10">
    <source>
        <dbReference type="SAM" id="Phobius"/>
    </source>
</evidence>
<dbReference type="NCBIfam" id="TIGR00206">
    <property type="entry name" value="fliF"/>
    <property type="match status" value="1"/>
</dbReference>
<name>A0ABU5MSV5_9BACT</name>
<dbReference type="InterPro" id="IPR000067">
    <property type="entry name" value="FlgMring_FliF"/>
</dbReference>
<evidence type="ECO:0000256" key="5">
    <source>
        <dbReference type="ARBA" id="ARBA00022692"/>
    </source>
</evidence>
<evidence type="ECO:0000256" key="8">
    <source>
        <dbReference type="ARBA" id="ARBA00023143"/>
    </source>
</evidence>
<protein>
    <recommendedName>
        <fullName evidence="9">Flagellar M-ring protein</fullName>
    </recommendedName>
</protein>
<dbReference type="InterPro" id="IPR043427">
    <property type="entry name" value="YscJ/FliF"/>
</dbReference>
<comment type="subcellular location">
    <subcellularLocation>
        <location evidence="1 9">Bacterial flagellum basal body</location>
    </subcellularLocation>
    <subcellularLocation>
        <location evidence="2">Cell membrane</location>
        <topology evidence="2">Multi-pass membrane protein</topology>
    </subcellularLocation>
</comment>
<sequence length="511" mass="56306">MLSKQVREIWRQFGVSQRMSVIMSLIVAVTALGALLYWGTRPDFRVLYSNLTLTDSAQMREKLEEAKIPVKLGQSGMTISVPASKLYTARLMLASEGLPGDSSTGFELFEQPKFGLTDFAQKVNYQRALQGELERTVAAMQGIRAARVMLVLPKEHLFSSEEERRAQASVMLTLNGSTAISDAQVQSIVHLLASSVQNLDPTQVTVTDQSGHLLTRSHSADNVMEHGNEQLDVQERTEQRLVAKAQDILDRALGMGNSIVRVNVDLDFSDTEQRNEMFDAENRVATSERIISEDKSAGGGDRAGGRAGIVANVSVGNPTDMKLDSSSNKDSSEEIYTEYVVPSNVSMVRQKGIRVEQLSVAVCLAQNGDTPRTEAEINAISELVSNALGVNPSRSDTIHVTEMPFVAPPQPEKLEWWERLPVSYDTVFKGMGGLVALCIVFGASRKVKRALLVSTPSLDTPINEARQEEQERIIKEEPQDMETYIETVDQLARNHPQTVAAWITNAAEWNG</sequence>
<reference evidence="13 14" key="1">
    <citation type="journal article" date="2024" name="Appl. Environ. Microbiol.">
        <title>Pontiella agarivorans sp. nov., a novel marine anaerobic bacterium capable of degrading macroalgal polysaccharides and fixing nitrogen.</title>
        <authorList>
            <person name="Liu N."/>
            <person name="Kivenson V."/>
            <person name="Peng X."/>
            <person name="Cui Z."/>
            <person name="Lankiewicz T.S."/>
            <person name="Gosselin K.M."/>
            <person name="English C.J."/>
            <person name="Blair E.M."/>
            <person name="O'Malley M.A."/>
            <person name="Valentine D.L."/>
        </authorList>
    </citation>
    <scope>NUCLEOTIDE SEQUENCE [LARGE SCALE GENOMIC DNA]</scope>
    <source>
        <strain evidence="13 14">NLcol2</strain>
    </source>
</reference>
<keyword evidence="13" id="KW-0966">Cell projection</keyword>
<evidence type="ECO:0000259" key="11">
    <source>
        <dbReference type="Pfam" id="PF01514"/>
    </source>
</evidence>
<keyword evidence="6 10" id="KW-1133">Transmembrane helix</keyword>
<dbReference type="RefSeq" id="WP_322607081.1">
    <property type="nucleotide sequence ID" value="NZ_JARVCO010000002.1"/>
</dbReference>
<dbReference type="PIRSF" id="PIRSF004862">
    <property type="entry name" value="FliF"/>
    <property type="match status" value="1"/>
</dbReference>
<keyword evidence="7 10" id="KW-0472">Membrane</keyword>
<evidence type="ECO:0000256" key="2">
    <source>
        <dbReference type="ARBA" id="ARBA00004651"/>
    </source>
</evidence>
<keyword evidence="5 10" id="KW-0812">Transmembrane</keyword>
<keyword evidence="4" id="KW-1003">Cell membrane</keyword>
<dbReference type="PANTHER" id="PTHR30046">
    <property type="entry name" value="FLAGELLAR M-RING PROTEIN"/>
    <property type="match status" value="1"/>
</dbReference>
<keyword evidence="13" id="KW-0969">Cilium</keyword>
<dbReference type="Pfam" id="PF08345">
    <property type="entry name" value="YscJ_FliF_C"/>
    <property type="match status" value="1"/>
</dbReference>
<organism evidence="13 14">
    <name type="scientific">Pontiella agarivorans</name>
    <dbReference type="NCBI Taxonomy" id="3038953"/>
    <lineage>
        <taxon>Bacteria</taxon>
        <taxon>Pseudomonadati</taxon>
        <taxon>Kiritimatiellota</taxon>
        <taxon>Kiritimatiellia</taxon>
        <taxon>Kiritimatiellales</taxon>
        <taxon>Pontiellaceae</taxon>
        <taxon>Pontiella</taxon>
    </lineage>
</organism>
<dbReference type="InterPro" id="IPR045851">
    <property type="entry name" value="AMP-bd_C_sf"/>
</dbReference>
<dbReference type="EMBL" id="JARVCO010000002">
    <property type="protein sequence ID" value="MDZ8117280.1"/>
    <property type="molecule type" value="Genomic_DNA"/>
</dbReference>
<dbReference type="PANTHER" id="PTHR30046:SF0">
    <property type="entry name" value="FLAGELLAR M-RING PROTEIN"/>
    <property type="match status" value="1"/>
</dbReference>
<comment type="function">
    <text evidence="9">The M ring may be actively involved in energy transduction.</text>
</comment>
<dbReference type="InterPro" id="IPR006182">
    <property type="entry name" value="FliF_N_dom"/>
</dbReference>
<comment type="similarity">
    <text evidence="3 9">Belongs to the FliF family.</text>
</comment>
<keyword evidence="14" id="KW-1185">Reference proteome</keyword>
<comment type="caution">
    <text evidence="13">The sequence shown here is derived from an EMBL/GenBank/DDBJ whole genome shotgun (WGS) entry which is preliminary data.</text>
</comment>
<dbReference type="InterPro" id="IPR013556">
    <property type="entry name" value="Flag_M-ring_C"/>
</dbReference>
<gene>
    <name evidence="13" type="primary">fliF</name>
    <name evidence="13" type="ORF">P9H32_01465</name>
</gene>
<proteinExistence type="inferred from homology"/>
<evidence type="ECO:0000313" key="13">
    <source>
        <dbReference type="EMBL" id="MDZ8117280.1"/>
    </source>
</evidence>
<dbReference type="Pfam" id="PF01514">
    <property type="entry name" value="YscJ_FliF"/>
    <property type="match status" value="1"/>
</dbReference>
<evidence type="ECO:0000259" key="12">
    <source>
        <dbReference type="Pfam" id="PF08345"/>
    </source>
</evidence>
<evidence type="ECO:0000256" key="4">
    <source>
        <dbReference type="ARBA" id="ARBA00022475"/>
    </source>
</evidence>
<evidence type="ECO:0000313" key="14">
    <source>
        <dbReference type="Proteomes" id="UP001290861"/>
    </source>
</evidence>